<dbReference type="EMBL" id="UINC01001974">
    <property type="protein sequence ID" value="SUZ91436.1"/>
    <property type="molecule type" value="Genomic_DNA"/>
</dbReference>
<accession>A0A381RHY8</accession>
<gene>
    <name evidence="2" type="ORF">METZ01_LOCUS44290</name>
</gene>
<protein>
    <recommendedName>
        <fullName evidence="3">Divergent polysaccharide deacetylase family protein</fullName>
    </recommendedName>
</protein>
<evidence type="ECO:0000313" key="2">
    <source>
        <dbReference type="EMBL" id="SUZ91436.1"/>
    </source>
</evidence>
<dbReference type="SUPFAM" id="SSF88713">
    <property type="entry name" value="Glycoside hydrolase/deacetylase"/>
    <property type="match status" value="1"/>
</dbReference>
<organism evidence="2">
    <name type="scientific">marine metagenome</name>
    <dbReference type="NCBI Taxonomy" id="408172"/>
    <lineage>
        <taxon>unclassified sequences</taxon>
        <taxon>metagenomes</taxon>
        <taxon>ecological metagenomes</taxon>
    </lineage>
</organism>
<keyword evidence="1" id="KW-0175">Coiled coil</keyword>
<dbReference type="AlphaFoldDB" id="A0A381RHY8"/>
<dbReference type="Gene3D" id="3.20.20.370">
    <property type="entry name" value="Glycoside hydrolase/deacetylase"/>
    <property type="match status" value="1"/>
</dbReference>
<evidence type="ECO:0000256" key="1">
    <source>
        <dbReference type="SAM" id="Coils"/>
    </source>
</evidence>
<dbReference type="PANTHER" id="PTHR30105:SF2">
    <property type="entry name" value="DIVERGENT POLYSACCHARIDE DEACETYLASE SUPERFAMILY"/>
    <property type="match status" value="1"/>
</dbReference>
<feature type="non-terminal residue" evidence="2">
    <location>
        <position position="1"/>
    </location>
</feature>
<sequence length="191" mass="21626">VILLIILKKMDDRAKEQQLEKKMEQVETEKEDKAHKISPEIPPPVLKGKIGIIIDDFGYRNDEVSDGFLELDAYLTYAVIPGHEYSTSFGKKAVKAGYEVIVHMPMENTGKTYGEEEFVLTTEMDNETIQRRVNTAFNQIPTAIGMNNHQGSSASADQRVMSSVARIMKERNMFFIDSRTTVETIAETTME</sequence>
<dbReference type="PANTHER" id="PTHR30105">
    <property type="entry name" value="UNCHARACTERIZED YIBQ-RELATED"/>
    <property type="match status" value="1"/>
</dbReference>
<dbReference type="InterPro" id="IPR006837">
    <property type="entry name" value="Divergent_DAC"/>
</dbReference>
<dbReference type="InterPro" id="IPR011330">
    <property type="entry name" value="Glyco_hydro/deAcase_b/a-brl"/>
</dbReference>
<feature type="non-terminal residue" evidence="2">
    <location>
        <position position="191"/>
    </location>
</feature>
<dbReference type="GO" id="GO:0005975">
    <property type="term" value="P:carbohydrate metabolic process"/>
    <property type="evidence" value="ECO:0007669"/>
    <property type="project" value="InterPro"/>
</dbReference>
<dbReference type="Pfam" id="PF04748">
    <property type="entry name" value="Polysacc_deac_2"/>
    <property type="match status" value="1"/>
</dbReference>
<feature type="coiled-coil region" evidence="1">
    <location>
        <begin position="7"/>
        <end position="36"/>
    </location>
</feature>
<evidence type="ECO:0008006" key="3">
    <source>
        <dbReference type="Google" id="ProtNLM"/>
    </source>
</evidence>
<proteinExistence type="predicted"/>
<name>A0A381RHY8_9ZZZZ</name>
<dbReference type="CDD" id="cd10936">
    <property type="entry name" value="CE4_DAC2"/>
    <property type="match status" value="1"/>
</dbReference>
<reference evidence="2" key="1">
    <citation type="submission" date="2018-05" db="EMBL/GenBank/DDBJ databases">
        <authorList>
            <person name="Lanie J.A."/>
            <person name="Ng W.-L."/>
            <person name="Kazmierczak K.M."/>
            <person name="Andrzejewski T.M."/>
            <person name="Davidsen T.M."/>
            <person name="Wayne K.J."/>
            <person name="Tettelin H."/>
            <person name="Glass J.I."/>
            <person name="Rusch D."/>
            <person name="Podicherti R."/>
            <person name="Tsui H.-C.T."/>
            <person name="Winkler M.E."/>
        </authorList>
    </citation>
    <scope>NUCLEOTIDE SEQUENCE</scope>
</reference>